<reference evidence="2 3" key="1">
    <citation type="submission" date="2020-08" db="EMBL/GenBank/DDBJ databases">
        <title>Plant Genome Project.</title>
        <authorList>
            <person name="Zhang R.-G."/>
        </authorList>
    </citation>
    <scope>NUCLEOTIDE SEQUENCE [LARGE SCALE GENOMIC DNA]</scope>
    <source>
        <strain evidence="2">WSP0</strain>
        <tissue evidence="2">Leaf</tissue>
    </source>
</reference>
<evidence type="ECO:0000313" key="3">
    <source>
        <dbReference type="Proteomes" id="UP000823749"/>
    </source>
</evidence>
<dbReference type="AlphaFoldDB" id="A0AAV6HQ49"/>
<feature type="region of interest" description="Disordered" evidence="1">
    <location>
        <begin position="231"/>
        <end position="253"/>
    </location>
</feature>
<dbReference type="Proteomes" id="UP000823749">
    <property type="component" value="Chromosome 13"/>
</dbReference>
<accession>A0AAV6HQ49</accession>
<evidence type="ECO:0000256" key="1">
    <source>
        <dbReference type="SAM" id="MobiDB-lite"/>
    </source>
</evidence>
<protein>
    <submittedName>
        <fullName evidence="2">Uncharacterized protein</fullName>
    </submittedName>
</protein>
<evidence type="ECO:0000313" key="2">
    <source>
        <dbReference type="EMBL" id="KAG5514271.1"/>
    </source>
</evidence>
<organism evidence="2 3">
    <name type="scientific">Rhododendron griersonianum</name>
    <dbReference type="NCBI Taxonomy" id="479676"/>
    <lineage>
        <taxon>Eukaryota</taxon>
        <taxon>Viridiplantae</taxon>
        <taxon>Streptophyta</taxon>
        <taxon>Embryophyta</taxon>
        <taxon>Tracheophyta</taxon>
        <taxon>Spermatophyta</taxon>
        <taxon>Magnoliopsida</taxon>
        <taxon>eudicotyledons</taxon>
        <taxon>Gunneridae</taxon>
        <taxon>Pentapetalae</taxon>
        <taxon>asterids</taxon>
        <taxon>Ericales</taxon>
        <taxon>Ericaceae</taxon>
        <taxon>Ericoideae</taxon>
        <taxon>Rhodoreae</taxon>
        <taxon>Rhododendron</taxon>
    </lineage>
</organism>
<name>A0AAV6HQ49_9ERIC</name>
<keyword evidence="3" id="KW-1185">Reference proteome</keyword>
<dbReference type="EMBL" id="JACTNZ010000013">
    <property type="protein sequence ID" value="KAG5514271.1"/>
    <property type="molecule type" value="Genomic_DNA"/>
</dbReference>
<proteinExistence type="predicted"/>
<comment type="caution">
    <text evidence="2">The sequence shown here is derived from an EMBL/GenBank/DDBJ whole genome shotgun (WGS) entry which is preliminary data.</text>
</comment>
<sequence>MPTLVSDGAASPPSPTPALVIVSEHLPQKAWGSGEDPFYYLRMTRSASKQLPQPLLLGELKAQKKRKHVDGKGPKKPRIRFRDFTIDERRDYNKRVKESEGFDVGKVPDKVLEPGLIKPIPFKSPRGVKEFNDLSRLAIEHYNKENMLPESKHWKPKSVYLDDETRKQGAYTMMPLPLVVNTQYSPNAENCAGGKHNRLWTLYQLPESFSMPLLFRNVTAGLLAPHRYRPTTPAMKSRGRSPCHVAASTCSTS</sequence>
<gene>
    <name evidence="2" type="ORF">RHGRI_035617</name>
</gene>